<evidence type="ECO:0000313" key="1">
    <source>
        <dbReference type="EMBL" id="MCI15736.1"/>
    </source>
</evidence>
<sequence length="61" mass="6912">MYYPLFTLMSSFYEDVGGSELPRRCWAEVSSRLYVSKLSSYICVFPVLAGLSYDDGDPSLE</sequence>
<organism evidence="1 2">
    <name type="scientific">Trifolium medium</name>
    <dbReference type="NCBI Taxonomy" id="97028"/>
    <lineage>
        <taxon>Eukaryota</taxon>
        <taxon>Viridiplantae</taxon>
        <taxon>Streptophyta</taxon>
        <taxon>Embryophyta</taxon>
        <taxon>Tracheophyta</taxon>
        <taxon>Spermatophyta</taxon>
        <taxon>Magnoliopsida</taxon>
        <taxon>eudicotyledons</taxon>
        <taxon>Gunneridae</taxon>
        <taxon>Pentapetalae</taxon>
        <taxon>rosids</taxon>
        <taxon>fabids</taxon>
        <taxon>Fabales</taxon>
        <taxon>Fabaceae</taxon>
        <taxon>Papilionoideae</taxon>
        <taxon>50 kb inversion clade</taxon>
        <taxon>NPAAA clade</taxon>
        <taxon>Hologalegina</taxon>
        <taxon>IRL clade</taxon>
        <taxon>Trifolieae</taxon>
        <taxon>Trifolium</taxon>
    </lineage>
</organism>
<comment type="caution">
    <text evidence="1">The sequence shown here is derived from an EMBL/GenBank/DDBJ whole genome shotgun (WGS) entry which is preliminary data.</text>
</comment>
<protein>
    <submittedName>
        <fullName evidence="1">Uncharacterized protein</fullName>
    </submittedName>
</protein>
<feature type="non-terminal residue" evidence="1">
    <location>
        <position position="61"/>
    </location>
</feature>
<keyword evidence="2" id="KW-1185">Reference proteome</keyword>
<reference evidence="1 2" key="1">
    <citation type="journal article" date="2018" name="Front. Plant Sci.">
        <title>Red Clover (Trifolium pratense) and Zigzag Clover (T. medium) - A Picture of Genomic Similarities and Differences.</title>
        <authorList>
            <person name="Dluhosova J."/>
            <person name="Istvanek J."/>
            <person name="Nedelnik J."/>
            <person name="Repkova J."/>
        </authorList>
    </citation>
    <scope>NUCLEOTIDE SEQUENCE [LARGE SCALE GENOMIC DNA]</scope>
    <source>
        <strain evidence="2">cv. 10/8</strain>
        <tissue evidence="1">Leaf</tissue>
    </source>
</reference>
<name>A0A392PWP6_9FABA</name>
<dbReference type="Proteomes" id="UP000265520">
    <property type="component" value="Unassembled WGS sequence"/>
</dbReference>
<dbReference type="EMBL" id="LXQA010097753">
    <property type="protein sequence ID" value="MCI15736.1"/>
    <property type="molecule type" value="Genomic_DNA"/>
</dbReference>
<proteinExistence type="predicted"/>
<accession>A0A392PWP6</accession>
<dbReference type="AlphaFoldDB" id="A0A392PWP6"/>
<evidence type="ECO:0000313" key="2">
    <source>
        <dbReference type="Proteomes" id="UP000265520"/>
    </source>
</evidence>